<dbReference type="RefSeq" id="WP_016324981.1">
    <property type="nucleotide sequence ID" value="NZ_CM001889.1"/>
</dbReference>
<organism evidence="1 2">
    <name type="scientific">Streptomyces lividans 1326</name>
    <dbReference type="NCBI Taxonomy" id="1200984"/>
    <lineage>
        <taxon>Bacteria</taxon>
        <taxon>Bacillati</taxon>
        <taxon>Actinomycetota</taxon>
        <taxon>Actinomycetes</taxon>
        <taxon>Kitasatosporales</taxon>
        <taxon>Streptomycetaceae</taxon>
        <taxon>Streptomyces</taxon>
    </lineage>
</organism>
<proteinExistence type="predicted"/>
<gene>
    <name evidence="1" type="ORF">SLI_0085</name>
</gene>
<name>A0A7U9DIX9_STRLI</name>
<reference evidence="2" key="1">
    <citation type="journal article" date="2013" name="Genome Biol. Evol.">
        <title>The genome sequence of Streptomyces lividans 66 reveals a novel tRNA-dependent peptide biosynthetic system within a metal-related genomic island.</title>
        <authorList>
            <person name="Cruz-Morales P."/>
            <person name="Vijgenboom E."/>
            <person name="Iruegas-Bocardo F."/>
            <person name="Girard G."/>
            <person name="Yanez-Guerra L.A."/>
            <person name="Ramos-Aboites H.E."/>
            <person name="Pernodet J.L."/>
            <person name="Anne J."/>
            <person name="van Wezel G.P."/>
            <person name="Barona-Gomez F."/>
        </authorList>
    </citation>
    <scope>NUCLEOTIDE SEQUENCE [LARGE SCALE GENOMIC DNA]</scope>
    <source>
        <strain evidence="2">1326</strain>
    </source>
</reference>
<accession>A0A7U9DIX9</accession>
<evidence type="ECO:0000313" key="2">
    <source>
        <dbReference type="Proteomes" id="UP000014062"/>
    </source>
</evidence>
<dbReference type="EMBL" id="CM001889">
    <property type="protein sequence ID" value="EOY44804.1"/>
    <property type="molecule type" value="Genomic_DNA"/>
</dbReference>
<dbReference type="AlphaFoldDB" id="A0A7U9DIX9"/>
<protein>
    <submittedName>
        <fullName evidence="1">Agarase</fullName>
    </submittedName>
</protein>
<dbReference type="Proteomes" id="UP000014062">
    <property type="component" value="Chromosome"/>
</dbReference>
<dbReference type="Gene3D" id="3.20.20.80">
    <property type="entry name" value="Glycosidases"/>
    <property type="match status" value="1"/>
</dbReference>
<sequence length="80" mass="9238">MPHVHEPRASARDQRERGAGYTAFAEAFAARPWCLGRHWCSWLENPQRGFGLKDPWDEPYRDLTVAVTETNRRLRALVCG</sequence>
<evidence type="ECO:0000313" key="1">
    <source>
        <dbReference type="EMBL" id="EOY44804.1"/>
    </source>
</evidence>